<evidence type="ECO:0000313" key="3">
    <source>
        <dbReference type="Proteomes" id="UP000007110"/>
    </source>
</evidence>
<reference evidence="3" key="1">
    <citation type="submission" date="2015-02" db="EMBL/GenBank/DDBJ databases">
        <title>Genome sequencing for Strongylocentrotus purpuratus.</title>
        <authorList>
            <person name="Murali S."/>
            <person name="Liu Y."/>
            <person name="Vee V."/>
            <person name="English A."/>
            <person name="Wang M."/>
            <person name="Skinner E."/>
            <person name="Han Y."/>
            <person name="Muzny D.M."/>
            <person name="Worley K.C."/>
            <person name="Gibbs R.A."/>
        </authorList>
    </citation>
    <scope>NUCLEOTIDE SEQUENCE</scope>
</reference>
<proteinExistence type="predicted"/>
<dbReference type="Proteomes" id="UP000007110">
    <property type="component" value="Unassembled WGS sequence"/>
</dbReference>
<keyword evidence="3" id="KW-1185">Reference proteome</keyword>
<accession>A0A7M7PNQ7</accession>
<name>A0A7M7PNQ7_STRPU</name>
<evidence type="ECO:0000313" key="2">
    <source>
        <dbReference type="EnsemblMetazoa" id="XP_030853970"/>
    </source>
</evidence>
<reference evidence="2" key="2">
    <citation type="submission" date="2021-01" db="UniProtKB">
        <authorList>
            <consortium name="EnsemblMetazoa"/>
        </authorList>
    </citation>
    <scope>IDENTIFICATION</scope>
</reference>
<dbReference type="GeneID" id="105447526"/>
<dbReference type="EnsemblMetazoa" id="XM_030998110">
    <property type="protein sequence ID" value="XP_030853970"/>
    <property type="gene ID" value="LOC105447526"/>
</dbReference>
<organism evidence="2 3">
    <name type="scientific">Strongylocentrotus purpuratus</name>
    <name type="common">Purple sea urchin</name>
    <dbReference type="NCBI Taxonomy" id="7668"/>
    <lineage>
        <taxon>Eukaryota</taxon>
        <taxon>Metazoa</taxon>
        <taxon>Echinodermata</taxon>
        <taxon>Eleutherozoa</taxon>
        <taxon>Echinozoa</taxon>
        <taxon>Echinoidea</taxon>
        <taxon>Euechinoidea</taxon>
        <taxon>Echinacea</taxon>
        <taxon>Camarodonta</taxon>
        <taxon>Echinidea</taxon>
        <taxon>Strongylocentrotidae</taxon>
        <taxon>Strongylocentrotus</taxon>
    </lineage>
</organism>
<sequence length="238" mass="28404">MTENLYERLRRTQRKGKSRDNELMDLLNDLVKYVEWQRYVTGRRNHKWDENLQPMNRDRNGYTDHEMMQDFKKLQFDDDCSPVQPALIAEVKSAHEECQIRQFEVDELEIYLQHKLGELEKAHELFRVRMCEIKRLTGRAHGRSTVRTRPVTFPAHDSPQTTDNKDSPPRTSHRASNDFRISSFVCVDEQENRSRQMTAPPIPKDILELSQEKFGKGRPSRLKKRWNSFKKSFRRNNN</sequence>
<dbReference type="InParanoid" id="A0A7M7PNQ7"/>
<dbReference type="OMA" id="EECQIRQ"/>
<dbReference type="OrthoDB" id="10323958at2759"/>
<feature type="region of interest" description="Disordered" evidence="1">
    <location>
        <begin position="141"/>
        <end position="175"/>
    </location>
</feature>
<dbReference type="RefSeq" id="XP_030853970.1">
    <property type="nucleotide sequence ID" value="XM_030998110.1"/>
</dbReference>
<evidence type="ECO:0000256" key="1">
    <source>
        <dbReference type="SAM" id="MobiDB-lite"/>
    </source>
</evidence>
<dbReference type="AlphaFoldDB" id="A0A7M7PNQ7"/>
<protein>
    <submittedName>
        <fullName evidence="2">Uncharacterized protein</fullName>
    </submittedName>
</protein>
<dbReference type="KEGG" id="spu:105447526"/>